<name>A0A2G2ZQ45_CAPAN</name>
<reference evidence="2 3" key="1">
    <citation type="journal article" date="2014" name="Nat. Genet.">
        <title>Genome sequence of the hot pepper provides insights into the evolution of pungency in Capsicum species.</title>
        <authorList>
            <person name="Kim S."/>
            <person name="Park M."/>
            <person name="Yeom S.I."/>
            <person name="Kim Y.M."/>
            <person name="Lee J.M."/>
            <person name="Lee H.A."/>
            <person name="Seo E."/>
            <person name="Choi J."/>
            <person name="Cheong K."/>
            <person name="Kim K.T."/>
            <person name="Jung K."/>
            <person name="Lee G.W."/>
            <person name="Oh S.K."/>
            <person name="Bae C."/>
            <person name="Kim S.B."/>
            <person name="Lee H.Y."/>
            <person name="Kim S.Y."/>
            <person name="Kim M.S."/>
            <person name="Kang B.C."/>
            <person name="Jo Y.D."/>
            <person name="Yang H.B."/>
            <person name="Jeong H.J."/>
            <person name="Kang W.H."/>
            <person name="Kwon J.K."/>
            <person name="Shin C."/>
            <person name="Lim J.Y."/>
            <person name="Park J.H."/>
            <person name="Huh J.H."/>
            <person name="Kim J.S."/>
            <person name="Kim B.D."/>
            <person name="Cohen O."/>
            <person name="Paran I."/>
            <person name="Suh M.C."/>
            <person name="Lee S.B."/>
            <person name="Kim Y.K."/>
            <person name="Shin Y."/>
            <person name="Noh S.J."/>
            <person name="Park J."/>
            <person name="Seo Y.S."/>
            <person name="Kwon S.Y."/>
            <person name="Kim H.A."/>
            <person name="Park J.M."/>
            <person name="Kim H.J."/>
            <person name="Choi S.B."/>
            <person name="Bosland P.W."/>
            <person name="Reeves G."/>
            <person name="Jo S.H."/>
            <person name="Lee B.W."/>
            <person name="Cho H.T."/>
            <person name="Choi H.S."/>
            <person name="Lee M.S."/>
            <person name="Yu Y."/>
            <person name="Do Choi Y."/>
            <person name="Park B.S."/>
            <person name="van Deynze A."/>
            <person name="Ashrafi H."/>
            <person name="Hill T."/>
            <person name="Kim W.T."/>
            <person name="Pai H.S."/>
            <person name="Ahn H.K."/>
            <person name="Yeam I."/>
            <person name="Giovannoni J.J."/>
            <person name="Rose J.K."/>
            <person name="Sorensen I."/>
            <person name="Lee S.J."/>
            <person name="Kim R.W."/>
            <person name="Choi I.Y."/>
            <person name="Choi B.S."/>
            <person name="Lim J.S."/>
            <person name="Lee Y.H."/>
            <person name="Choi D."/>
        </authorList>
    </citation>
    <scope>NUCLEOTIDE SEQUENCE [LARGE SCALE GENOMIC DNA]</scope>
    <source>
        <strain evidence="3">cv. CM334</strain>
    </source>
</reference>
<dbReference type="EMBL" id="AYRZ02000004">
    <property type="protein sequence ID" value="PHT84102.1"/>
    <property type="molecule type" value="Genomic_DNA"/>
</dbReference>
<dbReference type="PANTHER" id="PTHR35730">
    <property type="entry name" value="KINETOCHORE PROTEIN SPC24 HOMOLOG-RELATED"/>
    <property type="match status" value="1"/>
</dbReference>
<dbReference type="InterPro" id="IPR044951">
    <property type="entry name" value="SPC24-like"/>
</dbReference>
<evidence type="ECO:0000313" key="2">
    <source>
        <dbReference type="EMBL" id="PHT84102.1"/>
    </source>
</evidence>
<gene>
    <name evidence="2" type="ORF">T459_12545</name>
</gene>
<sequence length="196" mass="22421">MVDGSNKVDVDKLMSFSKDLVQFLKQDKDVSFLKQCIDQSNSLQSHCNTQYQALNTSIQVITDEINGLDHQRASIEEQRKLLKKLEQDQLRAEMKLSLYASVTSIIPDSDDQSKISGQANHVSSECQSLSSHDIKPFKHWTDDEISDFRYGLYRALLTPGHYTKPHLVEAPIIALLRELRHSSRNLQFMESADVHF</sequence>
<keyword evidence="1" id="KW-0175">Coiled coil</keyword>
<accession>A0A2G2ZQ45</accession>
<protein>
    <submittedName>
        <fullName evidence="2">Uncharacterized protein</fullName>
    </submittedName>
</protein>
<reference evidence="2 3" key="2">
    <citation type="journal article" date="2017" name="Genome Biol.">
        <title>New reference genome sequences of hot pepper reveal the massive evolution of plant disease-resistance genes by retroduplication.</title>
        <authorList>
            <person name="Kim S."/>
            <person name="Park J."/>
            <person name="Yeom S.I."/>
            <person name="Kim Y.M."/>
            <person name="Seo E."/>
            <person name="Kim K.T."/>
            <person name="Kim M.S."/>
            <person name="Lee J.M."/>
            <person name="Cheong K."/>
            <person name="Shin H.S."/>
            <person name="Kim S.B."/>
            <person name="Han K."/>
            <person name="Lee J."/>
            <person name="Park M."/>
            <person name="Lee H.A."/>
            <person name="Lee H.Y."/>
            <person name="Lee Y."/>
            <person name="Oh S."/>
            <person name="Lee J.H."/>
            <person name="Choi E."/>
            <person name="Choi E."/>
            <person name="Lee S.E."/>
            <person name="Jeon J."/>
            <person name="Kim H."/>
            <person name="Choi G."/>
            <person name="Song H."/>
            <person name="Lee J."/>
            <person name="Lee S.C."/>
            <person name="Kwon J.K."/>
            <person name="Lee H.Y."/>
            <person name="Koo N."/>
            <person name="Hong Y."/>
            <person name="Kim R.W."/>
            <person name="Kang W.H."/>
            <person name="Huh J.H."/>
            <person name="Kang B.C."/>
            <person name="Yang T.J."/>
            <person name="Lee Y.H."/>
            <person name="Bennetzen J.L."/>
            <person name="Choi D."/>
        </authorList>
    </citation>
    <scope>NUCLEOTIDE SEQUENCE [LARGE SCALE GENOMIC DNA]</scope>
    <source>
        <strain evidence="3">cv. CM334</strain>
    </source>
</reference>
<dbReference type="Proteomes" id="UP000222542">
    <property type="component" value="Unassembled WGS sequence"/>
</dbReference>
<evidence type="ECO:0000256" key="1">
    <source>
        <dbReference type="SAM" id="Coils"/>
    </source>
</evidence>
<dbReference type="PANTHER" id="PTHR35730:SF2">
    <property type="entry name" value="KINETOCHORE PROTEIN SPC24 HOMOLOG-RELATED"/>
    <property type="match status" value="1"/>
</dbReference>
<comment type="caution">
    <text evidence="2">The sequence shown here is derived from an EMBL/GenBank/DDBJ whole genome shotgun (WGS) entry which is preliminary data.</text>
</comment>
<feature type="coiled-coil region" evidence="1">
    <location>
        <begin position="58"/>
        <end position="95"/>
    </location>
</feature>
<organism evidence="2 3">
    <name type="scientific">Capsicum annuum</name>
    <name type="common">Capsicum pepper</name>
    <dbReference type="NCBI Taxonomy" id="4072"/>
    <lineage>
        <taxon>Eukaryota</taxon>
        <taxon>Viridiplantae</taxon>
        <taxon>Streptophyta</taxon>
        <taxon>Embryophyta</taxon>
        <taxon>Tracheophyta</taxon>
        <taxon>Spermatophyta</taxon>
        <taxon>Magnoliopsida</taxon>
        <taxon>eudicotyledons</taxon>
        <taxon>Gunneridae</taxon>
        <taxon>Pentapetalae</taxon>
        <taxon>asterids</taxon>
        <taxon>lamiids</taxon>
        <taxon>Solanales</taxon>
        <taxon>Solanaceae</taxon>
        <taxon>Solanoideae</taxon>
        <taxon>Capsiceae</taxon>
        <taxon>Capsicum</taxon>
    </lineage>
</organism>
<keyword evidence="3" id="KW-1185">Reference proteome</keyword>
<dbReference type="GO" id="GO:0051983">
    <property type="term" value="P:regulation of chromosome segregation"/>
    <property type="evidence" value="ECO:0007669"/>
    <property type="project" value="InterPro"/>
</dbReference>
<proteinExistence type="predicted"/>
<dbReference type="Gramene" id="PHT84102">
    <property type="protein sequence ID" value="PHT84102"/>
    <property type="gene ID" value="T459_12545"/>
</dbReference>
<dbReference type="STRING" id="4072.A0A2G2ZQ45"/>
<dbReference type="AlphaFoldDB" id="A0A2G2ZQ45"/>
<evidence type="ECO:0000313" key="3">
    <source>
        <dbReference type="Proteomes" id="UP000222542"/>
    </source>
</evidence>